<protein>
    <submittedName>
        <fullName evidence="8">Polyprenyl synthetase family protein</fullName>
        <ecNumber evidence="8">2.5.1.-</ecNumber>
    </submittedName>
</protein>
<dbReference type="PANTHER" id="PTHR43281:SF1">
    <property type="entry name" value="FARNESYL DIPHOSPHATE SYNTHASE"/>
    <property type="match status" value="1"/>
</dbReference>
<name>A0ABW4CTV4_9LACO</name>
<dbReference type="SFLD" id="SFLDG01017">
    <property type="entry name" value="Polyprenyl_Transferase_Like"/>
    <property type="match status" value="1"/>
</dbReference>
<dbReference type="Pfam" id="PF00348">
    <property type="entry name" value="polyprenyl_synt"/>
    <property type="match status" value="1"/>
</dbReference>
<comment type="similarity">
    <text evidence="2 7">Belongs to the FPP/GGPP synthase family.</text>
</comment>
<dbReference type="SFLD" id="SFLDS00005">
    <property type="entry name" value="Isoprenoid_Synthase_Type_I"/>
    <property type="match status" value="1"/>
</dbReference>
<evidence type="ECO:0000313" key="9">
    <source>
        <dbReference type="Proteomes" id="UP001597212"/>
    </source>
</evidence>
<reference evidence="9" key="1">
    <citation type="journal article" date="2019" name="Int. J. Syst. Evol. Microbiol.">
        <title>The Global Catalogue of Microorganisms (GCM) 10K type strain sequencing project: providing services to taxonomists for standard genome sequencing and annotation.</title>
        <authorList>
            <consortium name="The Broad Institute Genomics Platform"/>
            <consortium name="The Broad Institute Genome Sequencing Center for Infectious Disease"/>
            <person name="Wu L."/>
            <person name="Ma J."/>
        </authorList>
    </citation>
    <scope>NUCLEOTIDE SEQUENCE [LARGE SCALE GENOMIC DNA]</scope>
    <source>
        <strain evidence="9">CCM 8912</strain>
    </source>
</reference>
<dbReference type="EMBL" id="JBHTOK010000005">
    <property type="protein sequence ID" value="MFD1440016.1"/>
    <property type="molecule type" value="Genomic_DNA"/>
</dbReference>
<keyword evidence="5" id="KW-0460">Magnesium</keyword>
<comment type="cofactor">
    <cofactor evidence="1">
        <name>Mg(2+)</name>
        <dbReference type="ChEBI" id="CHEBI:18420"/>
    </cofactor>
</comment>
<dbReference type="InterPro" id="IPR033749">
    <property type="entry name" value="Polyprenyl_synt_CS"/>
</dbReference>
<comment type="caution">
    <text evidence="8">The sequence shown here is derived from an EMBL/GenBank/DDBJ whole genome shotgun (WGS) entry which is preliminary data.</text>
</comment>
<dbReference type="InterPro" id="IPR000092">
    <property type="entry name" value="Polyprenyl_synt"/>
</dbReference>
<keyword evidence="9" id="KW-1185">Reference proteome</keyword>
<dbReference type="NCBIfam" id="NF045485">
    <property type="entry name" value="FPPsyn"/>
    <property type="match status" value="1"/>
</dbReference>
<keyword evidence="3 7" id="KW-0808">Transferase</keyword>
<proteinExistence type="inferred from homology"/>
<accession>A0ABW4CTV4</accession>
<dbReference type="SUPFAM" id="SSF48576">
    <property type="entry name" value="Terpenoid synthases"/>
    <property type="match status" value="1"/>
</dbReference>
<keyword evidence="6" id="KW-0414">Isoprene biosynthesis</keyword>
<evidence type="ECO:0000256" key="2">
    <source>
        <dbReference type="ARBA" id="ARBA00006706"/>
    </source>
</evidence>
<dbReference type="GO" id="GO:0016740">
    <property type="term" value="F:transferase activity"/>
    <property type="evidence" value="ECO:0007669"/>
    <property type="project" value="UniProtKB-KW"/>
</dbReference>
<dbReference type="InterPro" id="IPR008949">
    <property type="entry name" value="Isoprenoid_synthase_dom_sf"/>
</dbReference>
<gene>
    <name evidence="8" type="ORF">ACFQ5K_01240</name>
</gene>
<keyword evidence="4" id="KW-0479">Metal-binding</keyword>
<dbReference type="Proteomes" id="UP001597212">
    <property type="component" value="Unassembled WGS sequence"/>
</dbReference>
<dbReference type="PROSITE" id="PS00444">
    <property type="entry name" value="POLYPRENYL_SYNTHASE_2"/>
    <property type="match status" value="1"/>
</dbReference>
<evidence type="ECO:0000256" key="7">
    <source>
        <dbReference type="RuleBase" id="RU004466"/>
    </source>
</evidence>
<evidence type="ECO:0000256" key="6">
    <source>
        <dbReference type="ARBA" id="ARBA00023229"/>
    </source>
</evidence>
<dbReference type="EC" id="2.5.1.-" evidence="8"/>
<evidence type="ECO:0000256" key="3">
    <source>
        <dbReference type="ARBA" id="ARBA00022679"/>
    </source>
</evidence>
<dbReference type="CDD" id="cd00685">
    <property type="entry name" value="Trans_IPPS_HT"/>
    <property type="match status" value="1"/>
</dbReference>
<evidence type="ECO:0000256" key="5">
    <source>
        <dbReference type="ARBA" id="ARBA00022842"/>
    </source>
</evidence>
<evidence type="ECO:0000313" key="8">
    <source>
        <dbReference type="EMBL" id="MFD1440016.1"/>
    </source>
</evidence>
<evidence type="ECO:0000256" key="1">
    <source>
        <dbReference type="ARBA" id="ARBA00001946"/>
    </source>
</evidence>
<organism evidence="8 9">
    <name type="scientific">Lacticaseibacillus hegangensis</name>
    <dbReference type="NCBI Taxonomy" id="2486010"/>
    <lineage>
        <taxon>Bacteria</taxon>
        <taxon>Bacillati</taxon>
        <taxon>Bacillota</taxon>
        <taxon>Bacilli</taxon>
        <taxon>Lactobacillales</taxon>
        <taxon>Lactobacillaceae</taxon>
        <taxon>Lacticaseibacillus</taxon>
    </lineage>
</organism>
<dbReference type="RefSeq" id="WP_125756309.1">
    <property type="nucleotide sequence ID" value="NZ_JBHTOK010000005.1"/>
</dbReference>
<dbReference type="Gene3D" id="1.10.600.10">
    <property type="entry name" value="Farnesyl Diphosphate Synthase"/>
    <property type="match status" value="1"/>
</dbReference>
<dbReference type="PANTHER" id="PTHR43281">
    <property type="entry name" value="FARNESYL DIPHOSPHATE SYNTHASE"/>
    <property type="match status" value="1"/>
</dbReference>
<dbReference type="PROSITE" id="PS00723">
    <property type="entry name" value="POLYPRENYL_SYNTHASE_1"/>
    <property type="match status" value="1"/>
</dbReference>
<sequence>MLEETAAWRQPVQETLDQYLATVNNPHLEAAMAYSVDAGGKRLRPLLLLAVVTTFSGDGQQALPAAAALELLHTYSLIHDDLPAMDNDDLRRGKKTSHKQFDEATAILAGDALQSAAFDLLAQTSVAPETLVRLVQLFARAVGPNGMVGGQVMDMDAQGHQIDLATLQQLQAEKTGALLAVAADMGAVLAQASADDAAQVHAFASAFGRAFQIQDDINDVTETAAQLGKTPNKDVAEGKATYPSLVGLTGARKALGDEVAKAKHAASQLSVPAPQLLALLDYFETEKQ</sequence>
<evidence type="ECO:0000256" key="4">
    <source>
        <dbReference type="ARBA" id="ARBA00022723"/>
    </source>
</evidence>
<dbReference type="InterPro" id="IPR053378">
    <property type="entry name" value="Prenyl_diphosphate_synthase"/>
</dbReference>